<dbReference type="SUPFAM" id="SSF51556">
    <property type="entry name" value="Metallo-dependent hydrolases"/>
    <property type="match status" value="1"/>
</dbReference>
<dbReference type="PANTHER" id="PTHR43794:SF11">
    <property type="entry name" value="AMIDOHYDROLASE-RELATED DOMAIN-CONTAINING PROTEIN"/>
    <property type="match status" value="1"/>
</dbReference>
<dbReference type="Gene3D" id="2.30.40.10">
    <property type="entry name" value="Urease, subunit C, domain 1"/>
    <property type="match status" value="1"/>
</dbReference>
<dbReference type="EMBL" id="CADCUR010000224">
    <property type="protein sequence ID" value="CAA9412884.1"/>
    <property type="molecule type" value="Genomic_DNA"/>
</dbReference>
<dbReference type="SUPFAM" id="SSF51338">
    <property type="entry name" value="Composite domain of metallo-dependent hydrolases"/>
    <property type="match status" value="2"/>
</dbReference>
<dbReference type="Gene3D" id="3.20.20.140">
    <property type="entry name" value="Metal-dependent hydrolases"/>
    <property type="match status" value="1"/>
</dbReference>
<dbReference type="GO" id="GO:0016810">
    <property type="term" value="F:hydrolase activity, acting on carbon-nitrogen (but not peptide) bonds"/>
    <property type="evidence" value="ECO:0007669"/>
    <property type="project" value="InterPro"/>
</dbReference>
<name>A0A6J4PKK6_9BACT</name>
<dbReference type="InterPro" id="IPR011059">
    <property type="entry name" value="Metal-dep_hydrolase_composite"/>
</dbReference>
<accession>A0A6J4PKK6</accession>
<dbReference type="InterPro" id="IPR032466">
    <property type="entry name" value="Metal_Hydrolase"/>
</dbReference>
<keyword evidence="1" id="KW-0378">Hydrolase</keyword>
<feature type="domain" description="Amidohydrolase-related" evidence="2">
    <location>
        <begin position="71"/>
        <end position="437"/>
    </location>
</feature>
<dbReference type="AlphaFoldDB" id="A0A6J4PKK6"/>
<dbReference type="PANTHER" id="PTHR43794">
    <property type="entry name" value="AMINOHYDROLASE SSNA-RELATED"/>
    <property type="match status" value="1"/>
</dbReference>
<evidence type="ECO:0000313" key="3">
    <source>
        <dbReference type="EMBL" id="CAA9412884.1"/>
    </source>
</evidence>
<reference evidence="3" key="1">
    <citation type="submission" date="2020-02" db="EMBL/GenBank/DDBJ databases">
        <authorList>
            <person name="Meier V. D."/>
        </authorList>
    </citation>
    <scope>NUCLEOTIDE SEQUENCE</scope>
    <source>
        <strain evidence="3">AVDCRST_MAG74</strain>
    </source>
</reference>
<dbReference type="InterPro" id="IPR006680">
    <property type="entry name" value="Amidohydro-rel"/>
</dbReference>
<dbReference type="Pfam" id="PF01979">
    <property type="entry name" value="Amidohydro_1"/>
    <property type="match status" value="1"/>
</dbReference>
<gene>
    <name evidence="3" type="ORF">AVDCRST_MAG74-2739</name>
</gene>
<protein>
    <recommendedName>
        <fullName evidence="2">Amidohydrolase-related domain-containing protein</fullName>
    </recommendedName>
</protein>
<proteinExistence type="predicted"/>
<organism evidence="3">
    <name type="scientific">uncultured Pyrinomonadaceae bacterium</name>
    <dbReference type="NCBI Taxonomy" id="2283094"/>
    <lineage>
        <taxon>Bacteria</taxon>
        <taxon>Pseudomonadati</taxon>
        <taxon>Acidobacteriota</taxon>
        <taxon>Blastocatellia</taxon>
        <taxon>Blastocatellales</taxon>
        <taxon>Pyrinomonadaceae</taxon>
        <taxon>environmental samples</taxon>
    </lineage>
</organism>
<dbReference type="InterPro" id="IPR050287">
    <property type="entry name" value="MTA/SAH_deaminase"/>
</dbReference>
<evidence type="ECO:0000256" key="1">
    <source>
        <dbReference type="ARBA" id="ARBA00022801"/>
    </source>
</evidence>
<evidence type="ECO:0000259" key="2">
    <source>
        <dbReference type="Pfam" id="PF01979"/>
    </source>
</evidence>
<sequence>MSDVQKKSALSPVSASARFLAADYLLPISAAPIADGAIVVDKTKIVAVGTKTELAEKFPQIKVENFGEAAIMPGLVNCHSHLEITAMRGFLDDAEADFYTWLIKLTKTRGEILTEADVKAAALAGALEGARAGITCFGDIGRFGVAGFEALKTNGLRGVVFQETEFSPTDKTADEDFEKLTDKFLELRAAETALVKAGLSPHAPYTVSRKLFERITDYALAENVKISVHAAESVQETDLMETGAGFFADIYKNSNLEWNAPGVSSIEYLSQIGVLRAKPLLAHCVKVSGADIELIAESDSRIAHCPKSNAKFGHGAAPLEKFLSRKIGVGFGSDSVASNNSCDILEEARFATLIARSAANGNRFLAAAGIIEAATLGGARALGLDREIGTLEAGKQADVIVISLADIAQQPVHDVYSALLFASNARDVRMTIVAGEEIYRDGRALKIDEAEVKAKLREISAKMRE</sequence>